<reference evidence="6 7" key="1">
    <citation type="submission" date="2023-12" db="EMBL/GenBank/DDBJ databases">
        <title>A high-quality genome assembly for Dillenia turbinata (Dilleniales).</title>
        <authorList>
            <person name="Chanderbali A."/>
        </authorList>
    </citation>
    <scope>NUCLEOTIDE SEQUENCE [LARGE SCALE GENOMIC DNA]</scope>
    <source>
        <strain evidence="6">LSX21</strain>
        <tissue evidence="6">Leaf</tissue>
    </source>
</reference>
<evidence type="ECO:0000256" key="1">
    <source>
        <dbReference type="ARBA" id="ARBA00009995"/>
    </source>
</evidence>
<evidence type="ECO:0000256" key="3">
    <source>
        <dbReference type="ARBA" id="ARBA00022679"/>
    </source>
</evidence>
<organism evidence="6 7">
    <name type="scientific">Dillenia turbinata</name>
    <dbReference type="NCBI Taxonomy" id="194707"/>
    <lineage>
        <taxon>Eukaryota</taxon>
        <taxon>Viridiplantae</taxon>
        <taxon>Streptophyta</taxon>
        <taxon>Embryophyta</taxon>
        <taxon>Tracheophyta</taxon>
        <taxon>Spermatophyta</taxon>
        <taxon>Magnoliopsida</taxon>
        <taxon>eudicotyledons</taxon>
        <taxon>Gunneridae</taxon>
        <taxon>Pentapetalae</taxon>
        <taxon>Dilleniales</taxon>
        <taxon>Dilleniaceae</taxon>
        <taxon>Dillenia</taxon>
    </lineage>
</organism>
<keyword evidence="7" id="KW-1185">Reference proteome</keyword>
<evidence type="ECO:0000313" key="6">
    <source>
        <dbReference type="EMBL" id="KAK6938794.1"/>
    </source>
</evidence>
<comment type="caution">
    <text evidence="6">The sequence shown here is derived from an EMBL/GenBank/DDBJ whole genome shotgun (WGS) entry which is preliminary data.</text>
</comment>
<dbReference type="EMBL" id="JBAMMX010000006">
    <property type="protein sequence ID" value="KAK6938794.1"/>
    <property type="molecule type" value="Genomic_DNA"/>
</dbReference>
<evidence type="ECO:0000256" key="2">
    <source>
        <dbReference type="ARBA" id="ARBA00022676"/>
    </source>
</evidence>
<dbReference type="GO" id="GO:0008194">
    <property type="term" value="F:UDP-glycosyltransferase activity"/>
    <property type="evidence" value="ECO:0007669"/>
    <property type="project" value="InterPro"/>
</dbReference>
<dbReference type="Pfam" id="PF00201">
    <property type="entry name" value="UDPGT"/>
    <property type="match status" value="1"/>
</dbReference>
<evidence type="ECO:0000256" key="5">
    <source>
        <dbReference type="RuleBase" id="RU362057"/>
    </source>
</evidence>
<dbReference type="Gene3D" id="3.40.50.2000">
    <property type="entry name" value="Glycogen Phosphorylase B"/>
    <property type="match status" value="2"/>
</dbReference>
<dbReference type="CDD" id="cd03784">
    <property type="entry name" value="GT1_Gtf-like"/>
    <property type="match status" value="1"/>
</dbReference>
<comment type="similarity">
    <text evidence="1 4">Belongs to the UDP-glycosyltransferase family.</text>
</comment>
<dbReference type="Proteomes" id="UP001370490">
    <property type="component" value="Unassembled WGS sequence"/>
</dbReference>
<dbReference type="SUPFAM" id="SSF53756">
    <property type="entry name" value="UDP-Glycosyltransferase/glycogen phosphorylase"/>
    <property type="match status" value="1"/>
</dbReference>
<sequence>MGKSEETMKTHVAVLPSPGIGHFIPLLELAKHLVINHNCLVSFLVITTEASAAQTQLLESPLLPVDLHVINLPPVDVFIQEDMLLTRLCVIVHENLVSIRAAIEQKRPDALVIDIFGTEAIDICDELSIPTYSFFTASANLLSFSLYLPTLDKEVDCEFRELPGPIHVPGCNPTRAEDLLDQVQDRKSNEYKWYLFHVSRLAMASGIFINSFYELEPVTLQALRENPFYKRIGTPPVHPVGPLVKEDEAMTETSAECLNWLDTQPTDSVLYISLGSGGTLTAEQMTELAHGLEMSKQRFIWVVRKPTDVSASDAFFTAGRGEDNPTMYLPEGFIRRTEGIGLVIQSWAPQVSVLRHPSTGGFLTHCGWNSILESVVHGVPMIAWPLYAEQRMNAAMLSKETRIAVKPGAVGPGKGLVGRKEIERVVRTVLEGEEGTAMRKRVRELKESAAKVLNCGGSSCQELSRVVDSWKRNRLKSTS</sequence>
<evidence type="ECO:0000256" key="4">
    <source>
        <dbReference type="RuleBase" id="RU003718"/>
    </source>
</evidence>
<dbReference type="AlphaFoldDB" id="A0AAN8VVZ5"/>
<name>A0AAN8VVZ5_9MAGN</name>
<gene>
    <name evidence="6" type="ORF">RJ641_032302</name>
</gene>
<dbReference type="FunFam" id="3.40.50.2000:FF:000051">
    <property type="entry name" value="Glycosyltransferase"/>
    <property type="match status" value="1"/>
</dbReference>
<dbReference type="InterPro" id="IPR002213">
    <property type="entry name" value="UDP_glucos_trans"/>
</dbReference>
<keyword evidence="2 4" id="KW-0328">Glycosyltransferase</keyword>
<dbReference type="FunFam" id="3.40.50.2000:FF:000054">
    <property type="entry name" value="Glycosyltransferase"/>
    <property type="match status" value="1"/>
</dbReference>
<dbReference type="PANTHER" id="PTHR48046">
    <property type="entry name" value="UDP-GLYCOSYLTRANSFERASE 72E1"/>
    <property type="match status" value="1"/>
</dbReference>
<evidence type="ECO:0000313" key="7">
    <source>
        <dbReference type="Proteomes" id="UP001370490"/>
    </source>
</evidence>
<dbReference type="PANTHER" id="PTHR48046:SF4">
    <property type="entry name" value="GLYCOSYLTRANSFERASE"/>
    <property type="match status" value="1"/>
</dbReference>
<keyword evidence="3 4" id="KW-0808">Transferase</keyword>
<protein>
    <recommendedName>
        <fullName evidence="5">Glycosyltransferase</fullName>
        <ecNumber evidence="5">2.4.1.-</ecNumber>
    </recommendedName>
</protein>
<dbReference type="PROSITE" id="PS00375">
    <property type="entry name" value="UDPGT"/>
    <property type="match status" value="1"/>
</dbReference>
<dbReference type="EC" id="2.4.1.-" evidence="5"/>
<accession>A0AAN8VVZ5</accession>
<proteinExistence type="inferred from homology"/>
<dbReference type="InterPro" id="IPR035595">
    <property type="entry name" value="UDP_glycos_trans_CS"/>
</dbReference>